<protein>
    <submittedName>
        <fullName evidence="7">Uncharacterized protein</fullName>
    </submittedName>
</protein>
<dbReference type="SUPFAM" id="SSF52540">
    <property type="entry name" value="P-loop containing nucleoside triphosphate hydrolases"/>
    <property type="match status" value="1"/>
</dbReference>
<dbReference type="Gene3D" id="3.40.50.300">
    <property type="entry name" value="P-loop containing nucleotide triphosphate hydrolases"/>
    <property type="match status" value="1"/>
</dbReference>
<feature type="domain" description="R13L1/DRL21-like LRR repeat region" evidence="6">
    <location>
        <begin position="608"/>
        <end position="720"/>
    </location>
</feature>
<dbReference type="Gene3D" id="3.80.10.10">
    <property type="entry name" value="Ribonuclease Inhibitor"/>
    <property type="match status" value="3"/>
</dbReference>
<keyword evidence="2" id="KW-0677">Repeat</keyword>
<evidence type="ECO:0000313" key="8">
    <source>
        <dbReference type="Proteomes" id="UP000604825"/>
    </source>
</evidence>
<keyword evidence="8" id="KW-1185">Reference proteome</keyword>
<dbReference type="Proteomes" id="UP000604825">
    <property type="component" value="Unassembled WGS sequence"/>
</dbReference>
<dbReference type="FunFam" id="1.10.10.10:FF:000322">
    <property type="entry name" value="Probable disease resistance protein At1g63360"/>
    <property type="match status" value="1"/>
</dbReference>
<reference evidence="7" key="1">
    <citation type="submission" date="2020-10" db="EMBL/GenBank/DDBJ databases">
        <authorList>
            <person name="Han B."/>
            <person name="Lu T."/>
            <person name="Zhao Q."/>
            <person name="Huang X."/>
            <person name="Zhao Y."/>
        </authorList>
    </citation>
    <scope>NUCLEOTIDE SEQUENCE</scope>
</reference>
<dbReference type="PANTHER" id="PTHR36766">
    <property type="entry name" value="PLANT BROAD-SPECTRUM MILDEW RESISTANCE PROTEIN RPW8"/>
    <property type="match status" value="1"/>
</dbReference>
<dbReference type="Pfam" id="PF00931">
    <property type="entry name" value="NB-ARC"/>
    <property type="match status" value="1"/>
</dbReference>
<evidence type="ECO:0000313" key="7">
    <source>
        <dbReference type="EMBL" id="CAD6267802.1"/>
    </source>
</evidence>
<dbReference type="InterPro" id="IPR056789">
    <property type="entry name" value="LRR_R13L1-DRL21"/>
</dbReference>
<dbReference type="GO" id="GO:0002758">
    <property type="term" value="P:innate immune response-activating signaling pathway"/>
    <property type="evidence" value="ECO:0007669"/>
    <property type="project" value="UniProtKB-ARBA"/>
</dbReference>
<evidence type="ECO:0000256" key="3">
    <source>
        <dbReference type="ARBA" id="ARBA00022821"/>
    </source>
</evidence>
<dbReference type="PRINTS" id="PR00364">
    <property type="entry name" value="DISEASERSIST"/>
</dbReference>
<dbReference type="Pfam" id="PF25019">
    <property type="entry name" value="LRR_R13L1-DRL21"/>
    <property type="match status" value="1"/>
</dbReference>
<dbReference type="OrthoDB" id="683721at2759"/>
<accession>A0A811RCR5</accession>
<keyword evidence="3" id="KW-0611">Plant defense</keyword>
<dbReference type="InterPro" id="IPR002182">
    <property type="entry name" value="NB-ARC"/>
</dbReference>
<organism evidence="7 8">
    <name type="scientific">Miscanthus lutarioriparius</name>
    <dbReference type="NCBI Taxonomy" id="422564"/>
    <lineage>
        <taxon>Eukaryota</taxon>
        <taxon>Viridiplantae</taxon>
        <taxon>Streptophyta</taxon>
        <taxon>Embryophyta</taxon>
        <taxon>Tracheophyta</taxon>
        <taxon>Spermatophyta</taxon>
        <taxon>Magnoliopsida</taxon>
        <taxon>Liliopsida</taxon>
        <taxon>Poales</taxon>
        <taxon>Poaceae</taxon>
        <taxon>PACMAD clade</taxon>
        <taxon>Panicoideae</taxon>
        <taxon>Andropogonodae</taxon>
        <taxon>Andropogoneae</taxon>
        <taxon>Saccharinae</taxon>
        <taxon>Miscanthus</taxon>
    </lineage>
</organism>
<comment type="caution">
    <text evidence="7">The sequence shown here is derived from an EMBL/GenBank/DDBJ whole genome shotgun (WGS) entry which is preliminary data.</text>
</comment>
<dbReference type="Gene3D" id="1.10.10.10">
    <property type="entry name" value="Winged helix-like DNA-binding domain superfamily/Winged helix DNA-binding domain"/>
    <property type="match status" value="1"/>
</dbReference>
<feature type="domain" description="Disease resistance protein winged helix" evidence="5">
    <location>
        <begin position="360"/>
        <end position="437"/>
    </location>
</feature>
<evidence type="ECO:0000259" key="6">
    <source>
        <dbReference type="Pfam" id="PF25019"/>
    </source>
</evidence>
<dbReference type="InterPro" id="IPR036388">
    <property type="entry name" value="WH-like_DNA-bd_sf"/>
</dbReference>
<sequence length="1074" mass="120940">MVELMATMVVGPLVSVVKDKASSYLLDQYDVMEGMEEQHETLKRKLPAILDVIADAEEMGNKLRMILNAIEVLITEMHAFRFRFQAQPPMPKSWRHTESDIIDLKEIASQSRHKDKEEVVNKLIGDRASNLQLTVLPIVGMGGLGETTLAQLVYNDPEIQKHFQLQLWVCVSDNFEVDPLAKSIAEANAKGKNNINTSEKLPLDSLKEVASGKRYLLVLDDVWNRDANKWGKLKSCLQNGGNGSAVLTTTRDNVVAELMGTTEAYILKSLEQRFIMKIIMARAFSSKNEQDAKLVEMVGDIAKRCAGSSLAATATNVEEWRAILSKSTICEDETGILPILKLSYNGLPSHMRQCFAFCAIFPKDYDIDVEKLIQLWMPNGFFPEQHGVRPEITGKQIFIDLVSRSFFQDVKEVPFEVHDIWVPRVTCKIHDLMHDVAQSSMGAECATIVTEQSQSEKFPNSARHLFISVDGPETILNGCLEKGSMAVQTLICNGSADGDLKHLLKYRSIRALRIHRGSFLKPKYLHHLRYLDLSDSDIVVLPEEISILYNLQTLNLSNCRELSRLPKEMKYMTALRHLYIHGCGGLKSMPSELGQLTSLQTLTCFVAVRPLELRQLENVTESDEKAADLGNKKELTRLTLTWTSSLEKEEEEQHNTKVLKALKPDDGLKVLDIYGYRGGTYPTWINTLQQMVKLTLSGCKNLKELPPLWQLRALQVLNLWGLESLSSLCSGDAPVTSFKELKELSLRIMPNFETWWANEVQGEESIFPQVKKLSISDCKRLTALPKASMIKEPRPPCGVINTVWRSAFPALKELKLYRLETFQRWEAVQETLGEDVTFPRLEKLVIESCPELTSLPEAPNLSELKIRGGSQQMQVQVANCIVTASSLSKLDLWINDDREAAWLDGNSLIQLVDGDGFLSDILLNGVANEVDGDLAGFDDLDIPMTQETQHGDVEEVQAIFNLPNPNSKLLEKASFFTWHLVLRLGKTIDLPRELALLEELYLYGCKSLVSLPNGPQAYSSLRRLTIKSCPGIKLLPQSLQQQLGDLKDDEKELDAHFYQEKKHLKPKRKSNDLL</sequence>
<dbReference type="InterPro" id="IPR058922">
    <property type="entry name" value="WHD_DRP"/>
</dbReference>
<evidence type="ECO:0000259" key="4">
    <source>
        <dbReference type="Pfam" id="PF00931"/>
    </source>
</evidence>
<evidence type="ECO:0000256" key="1">
    <source>
        <dbReference type="ARBA" id="ARBA00022614"/>
    </source>
</evidence>
<dbReference type="SUPFAM" id="SSF52047">
    <property type="entry name" value="RNI-like"/>
    <property type="match status" value="1"/>
</dbReference>
<dbReference type="InterPro" id="IPR027417">
    <property type="entry name" value="P-loop_NTPase"/>
</dbReference>
<gene>
    <name evidence="7" type="ORF">NCGR_LOCUS51107</name>
</gene>
<evidence type="ECO:0000259" key="5">
    <source>
        <dbReference type="Pfam" id="PF23559"/>
    </source>
</evidence>
<dbReference type="GO" id="GO:0009626">
    <property type="term" value="P:plant-type hypersensitive response"/>
    <property type="evidence" value="ECO:0007669"/>
    <property type="project" value="UniProtKB-ARBA"/>
</dbReference>
<feature type="domain" description="NB-ARC" evidence="4">
    <location>
        <begin position="114"/>
        <end position="279"/>
    </location>
</feature>
<dbReference type="EMBL" id="CAJGYO010000014">
    <property type="protein sequence ID" value="CAD6267802.1"/>
    <property type="molecule type" value="Genomic_DNA"/>
</dbReference>
<dbReference type="GO" id="GO:0043531">
    <property type="term" value="F:ADP binding"/>
    <property type="evidence" value="ECO:0007669"/>
    <property type="project" value="InterPro"/>
</dbReference>
<dbReference type="Pfam" id="PF23559">
    <property type="entry name" value="WHD_DRP"/>
    <property type="match status" value="1"/>
</dbReference>
<dbReference type="GO" id="GO:0042742">
    <property type="term" value="P:defense response to bacterium"/>
    <property type="evidence" value="ECO:0007669"/>
    <property type="project" value="UniProtKB-ARBA"/>
</dbReference>
<dbReference type="SUPFAM" id="SSF52058">
    <property type="entry name" value="L domain-like"/>
    <property type="match status" value="1"/>
</dbReference>
<dbReference type="AlphaFoldDB" id="A0A811RCR5"/>
<keyword evidence="1" id="KW-0433">Leucine-rich repeat</keyword>
<evidence type="ECO:0000256" key="2">
    <source>
        <dbReference type="ARBA" id="ARBA00022737"/>
    </source>
</evidence>
<proteinExistence type="predicted"/>
<dbReference type="PANTHER" id="PTHR36766:SF55">
    <property type="entry name" value="OS11G0492900 PROTEIN"/>
    <property type="match status" value="1"/>
</dbReference>
<name>A0A811RCR5_9POAL</name>
<dbReference type="InterPro" id="IPR032675">
    <property type="entry name" value="LRR_dom_sf"/>
</dbReference>